<evidence type="ECO:0000313" key="6">
    <source>
        <dbReference type="EMBL" id="CAF4245441.1"/>
    </source>
</evidence>
<dbReference type="Proteomes" id="UP000663851">
    <property type="component" value="Unassembled WGS sequence"/>
</dbReference>
<gene>
    <name evidence="4" type="ORF">FME351_LOCUS15280</name>
    <name evidence="5" type="ORF">GRG538_LOCUS31508</name>
    <name evidence="7" type="ORF">HFQ381_LOCUS23038</name>
    <name evidence="2" type="ORF">LUA448_LOCUS7355</name>
    <name evidence="9" type="ORF">QYT958_LOCUS13307</name>
    <name evidence="3" type="ORF">TIS948_LOCUS22148</name>
    <name evidence="6" type="ORF">TSG867_LOCUS2741</name>
    <name evidence="8" type="ORF">UJA718_LOCUS22034</name>
</gene>
<dbReference type="EMBL" id="CAJOBR010001690">
    <property type="protein sequence ID" value="CAF4628282.1"/>
    <property type="molecule type" value="Genomic_DNA"/>
</dbReference>
<protein>
    <submittedName>
        <fullName evidence="7">Uncharacterized protein</fullName>
    </submittedName>
</protein>
<evidence type="ECO:0000313" key="7">
    <source>
        <dbReference type="EMBL" id="CAF4439910.1"/>
    </source>
</evidence>
<evidence type="ECO:0000313" key="10">
    <source>
        <dbReference type="Proteomes" id="UP000663851"/>
    </source>
</evidence>
<evidence type="ECO:0000313" key="8">
    <source>
        <dbReference type="EMBL" id="CAF4440237.1"/>
    </source>
</evidence>
<dbReference type="Proteomes" id="UP000663825">
    <property type="component" value="Unassembled WGS sequence"/>
</dbReference>
<dbReference type="EMBL" id="CAJNXB010003801">
    <property type="protein sequence ID" value="CAF3338670.1"/>
    <property type="molecule type" value="Genomic_DNA"/>
</dbReference>
<dbReference type="EMBL" id="CAJOBO010002243">
    <property type="protein sequence ID" value="CAF4439910.1"/>
    <property type="molecule type" value="Genomic_DNA"/>
</dbReference>
<evidence type="ECO:0000313" key="5">
    <source>
        <dbReference type="EMBL" id="CAF3753170.1"/>
    </source>
</evidence>
<proteinExistence type="predicted"/>
<dbReference type="InterPro" id="IPR013083">
    <property type="entry name" value="Znf_RING/FYVE/PHD"/>
</dbReference>
<name>A0A820REF4_9BILA</name>
<evidence type="ECO:0000256" key="1">
    <source>
        <dbReference type="SAM" id="Coils"/>
    </source>
</evidence>
<reference evidence="7" key="1">
    <citation type="submission" date="2021-02" db="EMBL/GenBank/DDBJ databases">
        <authorList>
            <person name="Nowell W R."/>
        </authorList>
    </citation>
    <scope>NUCLEOTIDE SEQUENCE</scope>
</reference>
<dbReference type="SUPFAM" id="SSF57850">
    <property type="entry name" value="RING/U-box"/>
    <property type="match status" value="1"/>
</dbReference>
<dbReference type="EMBL" id="CAJNYU010001901">
    <property type="protein sequence ID" value="CAF3477822.1"/>
    <property type="molecule type" value="Genomic_DNA"/>
</dbReference>
<keyword evidence="1" id="KW-0175">Coiled coil</keyword>
<comment type="caution">
    <text evidence="7">The sequence shown here is derived from an EMBL/GenBank/DDBJ whole genome shotgun (WGS) entry which is preliminary data.</text>
</comment>
<dbReference type="Proteomes" id="UP000663848">
    <property type="component" value="Unassembled WGS sequence"/>
</dbReference>
<evidence type="ECO:0000313" key="4">
    <source>
        <dbReference type="EMBL" id="CAF3477822.1"/>
    </source>
</evidence>
<dbReference type="Proteomes" id="UP000663873">
    <property type="component" value="Unassembled WGS sequence"/>
</dbReference>
<dbReference type="EMBL" id="CAJNYD010000722">
    <property type="protein sequence ID" value="CAF3292611.1"/>
    <property type="molecule type" value="Genomic_DNA"/>
</dbReference>
<dbReference type="EMBL" id="CAJOBP010004439">
    <property type="protein sequence ID" value="CAF4440237.1"/>
    <property type="molecule type" value="Genomic_DNA"/>
</dbReference>
<dbReference type="Proteomes" id="UP000663869">
    <property type="component" value="Unassembled WGS sequence"/>
</dbReference>
<dbReference type="Proteomes" id="UP000663872">
    <property type="component" value="Unassembled WGS sequence"/>
</dbReference>
<dbReference type="OrthoDB" id="6499288at2759"/>
<evidence type="ECO:0000313" key="3">
    <source>
        <dbReference type="EMBL" id="CAF3338670.1"/>
    </source>
</evidence>
<dbReference type="Proteomes" id="UP000663862">
    <property type="component" value="Unassembled WGS sequence"/>
</dbReference>
<feature type="coiled-coil region" evidence="1">
    <location>
        <begin position="153"/>
        <end position="180"/>
    </location>
</feature>
<dbReference type="Gene3D" id="3.30.40.10">
    <property type="entry name" value="Zinc/RING finger domain, C3HC4 (zinc finger)"/>
    <property type="match status" value="2"/>
</dbReference>
<keyword evidence="11" id="KW-1185">Reference proteome</keyword>
<accession>A0A820REF4</accession>
<dbReference type="EMBL" id="CAJNYT010005525">
    <property type="protein sequence ID" value="CAF3753170.1"/>
    <property type="molecule type" value="Genomic_DNA"/>
</dbReference>
<evidence type="ECO:0000313" key="9">
    <source>
        <dbReference type="EMBL" id="CAF4628282.1"/>
    </source>
</evidence>
<organism evidence="7 10">
    <name type="scientific">Rotaria socialis</name>
    <dbReference type="NCBI Taxonomy" id="392032"/>
    <lineage>
        <taxon>Eukaryota</taxon>
        <taxon>Metazoa</taxon>
        <taxon>Spiralia</taxon>
        <taxon>Gnathifera</taxon>
        <taxon>Rotifera</taxon>
        <taxon>Eurotatoria</taxon>
        <taxon>Bdelloidea</taxon>
        <taxon>Philodinida</taxon>
        <taxon>Philodinidae</taxon>
        <taxon>Rotaria</taxon>
    </lineage>
</organism>
<dbReference type="Proteomes" id="UP000663833">
    <property type="component" value="Unassembled WGS sequence"/>
</dbReference>
<dbReference type="AlphaFoldDB" id="A0A820REF4"/>
<evidence type="ECO:0000313" key="2">
    <source>
        <dbReference type="EMBL" id="CAF3292611.1"/>
    </source>
</evidence>
<evidence type="ECO:0000313" key="11">
    <source>
        <dbReference type="Proteomes" id="UP000663873"/>
    </source>
</evidence>
<dbReference type="SUPFAM" id="SSF49599">
    <property type="entry name" value="TRAF domain-like"/>
    <property type="match status" value="1"/>
</dbReference>
<sequence length="195" mass="22078">MESNDTYVYMDESSSHPSLKCKFCIKPLIDPVKTPTGDQFCRKCISRIIRREASNGSDKLNTGGNSPLSNTQKLTPVTEPIVLSMLDALLVRCTACEEINIARGKFNEHKLKHCLKASTLCQAADLKCPWMGTRENLEIHLQECKLEPLRPILEEIFHEHDQVKLRIKNLSEQVKQLTDNTDGEMNLLLQNITVS</sequence>
<dbReference type="EMBL" id="CAJOBQ010000076">
    <property type="protein sequence ID" value="CAF4245441.1"/>
    <property type="molecule type" value="Genomic_DNA"/>
</dbReference>